<sequence length="304" mass="33373">MKKWIPALGSVAVTLAAVAIAAVVVLNLWDYYMKEPWTRDGRVHANVIQIAPDVSGLVTEVKVSDNQKVSRGQTLLVIDRARFELAVQEAEAMVKERRAQLEQARREARRNVALKGLVATETIEVGDTMVKRAEAALGTAEAALGTARLNLERTNVITPVDGYVSDRVVRVGDYVKTGQSVLSIVDTGSLRVEGYFEETKMEGIQIGQPVDIQLMGESRHLRGHVQSIAAGIEDRDRQASSSMLPNIDPSFNWVRLAQRIPVRVSIDEAPAEVRLVVGRTATLKVLPWPEGQRPAAEPAEQVSR</sequence>
<reference evidence="9" key="1">
    <citation type="journal article" date="2019" name="Int. J. Syst. Evol. Microbiol.">
        <title>The Global Catalogue of Microorganisms (GCM) 10K type strain sequencing project: providing services to taxonomists for standard genome sequencing and annotation.</title>
        <authorList>
            <consortium name="The Broad Institute Genomics Platform"/>
            <consortium name="The Broad Institute Genome Sequencing Center for Infectious Disease"/>
            <person name="Wu L."/>
            <person name="Ma J."/>
        </authorList>
    </citation>
    <scope>NUCLEOTIDE SEQUENCE [LARGE SCALE GENOMIC DNA]</scope>
    <source>
        <strain evidence="9">KCTC 62195</strain>
    </source>
</reference>
<dbReference type="InterPro" id="IPR058634">
    <property type="entry name" value="AaeA-lik-b-barrel"/>
</dbReference>
<feature type="domain" description="p-hydroxybenzoic acid efflux pump subunit AaeA-like beta-barrel" evidence="7">
    <location>
        <begin position="189"/>
        <end position="285"/>
    </location>
</feature>
<dbReference type="InterPro" id="IPR050393">
    <property type="entry name" value="MFP_Efflux_Pump"/>
</dbReference>
<keyword evidence="3" id="KW-1133">Transmembrane helix</keyword>
<dbReference type="InterPro" id="IPR006143">
    <property type="entry name" value="RND_pump_MFP"/>
</dbReference>
<dbReference type="NCBIfam" id="TIGR01730">
    <property type="entry name" value="RND_mfp"/>
    <property type="match status" value="1"/>
</dbReference>
<dbReference type="Pfam" id="PF25917">
    <property type="entry name" value="BSH_RND"/>
    <property type="match status" value="1"/>
</dbReference>
<name>A0ABV7AR03_9GAMM</name>
<dbReference type="Pfam" id="PF25963">
    <property type="entry name" value="Beta-barrel_AAEA"/>
    <property type="match status" value="1"/>
</dbReference>
<evidence type="ECO:0000256" key="4">
    <source>
        <dbReference type="ARBA" id="ARBA00023054"/>
    </source>
</evidence>
<comment type="caution">
    <text evidence="8">The sequence shown here is derived from an EMBL/GenBank/DDBJ whole genome shotgun (WGS) entry which is preliminary data.</text>
</comment>
<evidence type="ECO:0000313" key="8">
    <source>
        <dbReference type="EMBL" id="MFC2971231.1"/>
    </source>
</evidence>
<gene>
    <name evidence="8" type="ORF">ACFOJE_03230</name>
</gene>
<dbReference type="SUPFAM" id="SSF111369">
    <property type="entry name" value="HlyD-like secretion proteins"/>
    <property type="match status" value="1"/>
</dbReference>
<evidence type="ECO:0000256" key="1">
    <source>
        <dbReference type="ARBA" id="ARBA00009477"/>
    </source>
</evidence>
<dbReference type="EMBL" id="JBHRSJ010000005">
    <property type="protein sequence ID" value="MFC2971231.1"/>
    <property type="molecule type" value="Genomic_DNA"/>
</dbReference>
<dbReference type="Gene3D" id="2.40.50.100">
    <property type="match status" value="1"/>
</dbReference>
<keyword evidence="9" id="KW-1185">Reference proteome</keyword>
<dbReference type="PANTHER" id="PTHR30367">
    <property type="entry name" value="P-HYDROXYBENZOIC ACID EFFLUX PUMP SUBUNIT AAEA-RELATED"/>
    <property type="match status" value="1"/>
</dbReference>
<comment type="similarity">
    <text evidence="1">Belongs to the membrane fusion protein (MFP) (TC 8.A.1) family.</text>
</comment>
<evidence type="ECO:0000313" key="9">
    <source>
        <dbReference type="Proteomes" id="UP001595457"/>
    </source>
</evidence>
<evidence type="ECO:0000259" key="6">
    <source>
        <dbReference type="Pfam" id="PF25917"/>
    </source>
</evidence>
<keyword evidence="4" id="KW-0175">Coiled coil</keyword>
<proteinExistence type="inferred from homology"/>
<dbReference type="Gene3D" id="2.40.30.170">
    <property type="match status" value="1"/>
</dbReference>
<protein>
    <submittedName>
        <fullName evidence="8">Efflux RND transporter periplasmic adaptor subunit</fullName>
    </submittedName>
</protein>
<dbReference type="PANTHER" id="PTHR30367:SF12">
    <property type="entry name" value="P-HYDROXYBENZOIC ACID EFFLUX PUMP SUBUNIT AAEA"/>
    <property type="match status" value="1"/>
</dbReference>
<evidence type="ECO:0000256" key="2">
    <source>
        <dbReference type="ARBA" id="ARBA00022692"/>
    </source>
</evidence>
<keyword evidence="2" id="KW-0812">Transmembrane</keyword>
<dbReference type="Proteomes" id="UP001595457">
    <property type="component" value="Unassembled WGS sequence"/>
</dbReference>
<evidence type="ECO:0000256" key="5">
    <source>
        <dbReference type="ARBA" id="ARBA00023136"/>
    </source>
</evidence>
<dbReference type="RefSeq" id="WP_377812816.1">
    <property type="nucleotide sequence ID" value="NZ_JBHRSJ010000005.1"/>
</dbReference>
<dbReference type="InterPro" id="IPR058625">
    <property type="entry name" value="MdtA-like_BSH"/>
</dbReference>
<organism evidence="8 9">
    <name type="scientific">Azotobacter bryophylli</name>
    <dbReference type="NCBI Taxonomy" id="1986537"/>
    <lineage>
        <taxon>Bacteria</taxon>
        <taxon>Pseudomonadati</taxon>
        <taxon>Pseudomonadota</taxon>
        <taxon>Gammaproteobacteria</taxon>
        <taxon>Pseudomonadales</taxon>
        <taxon>Pseudomonadaceae</taxon>
        <taxon>Azotobacter</taxon>
    </lineage>
</organism>
<evidence type="ECO:0000256" key="3">
    <source>
        <dbReference type="ARBA" id="ARBA00022989"/>
    </source>
</evidence>
<feature type="domain" description="Multidrug resistance protein MdtA-like barrel-sandwich hybrid" evidence="6">
    <location>
        <begin position="46"/>
        <end position="186"/>
    </location>
</feature>
<evidence type="ECO:0000259" key="7">
    <source>
        <dbReference type="Pfam" id="PF25963"/>
    </source>
</evidence>
<keyword evidence="5" id="KW-0472">Membrane</keyword>
<accession>A0ABV7AR03</accession>